<reference evidence="2" key="1">
    <citation type="journal article" date="2020" name="New Phytol.">
        <title>Comparative genomics reveals dynamic genome evolution in host specialist ectomycorrhizal fungi.</title>
        <authorList>
            <person name="Lofgren L.A."/>
            <person name="Nguyen N.H."/>
            <person name="Vilgalys R."/>
            <person name="Ruytinx J."/>
            <person name="Liao H.L."/>
            <person name="Branco S."/>
            <person name="Kuo A."/>
            <person name="LaButti K."/>
            <person name="Lipzen A."/>
            <person name="Andreopoulos W."/>
            <person name="Pangilinan J."/>
            <person name="Riley R."/>
            <person name="Hundley H."/>
            <person name="Na H."/>
            <person name="Barry K."/>
            <person name="Grigoriev I.V."/>
            <person name="Stajich J.E."/>
            <person name="Kennedy P.G."/>
        </authorList>
    </citation>
    <scope>NUCLEOTIDE SEQUENCE</scope>
    <source>
        <strain evidence="2">FC203</strain>
    </source>
</reference>
<proteinExistence type="predicted"/>
<evidence type="ECO:0000313" key="2">
    <source>
        <dbReference type="EMBL" id="KAG1904559.1"/>
    </source>
</evidence>
<comment type="caution">
    <text evidence="2">The sequence shown here is derived from an EMBL/GenBank/DDBJ whole genome shotgun (WGS) entry which is preliminary data.</text>
</comment>
<dbReference type="EMBL" id="JABBWK010000009">
    <property type="protein sequence ID" value="KAG1904559.1"/>
    <property type="molecule type" value="Genomic_DNA"/>
</dbReference>
<keyword evidence="1" id="KW-0175">Coiled coil</keyword>
<keyword evidence="3" id="KW-1185">Reference proteome</keyword>
<accession>A0AAD4HR74</accession>
<organism evidence="2 3">
    <name type="scientific">Suillus fuscotomentosus</name>
    <dbReference type="NCBI Taxonomy" id="1912939"/>
    <lineage>
        <taxon>Eukaryota</taxon>
        <taxon>Fungi</taxon>
        <taxon>Dikarya</taxon>
        <taxon>Basidiomycota</taxon>
        <taxon>Agaricomycotina</taxon>
        <taxon>Agaricomycetes</taxon>
        <taxon>Agaricomycetidae</taxon>
        <taxon>Boletales</taxon>
        <taxon>Suillineae</taxon>
        <taxon>Suillaceae</taxon>
        <taxon>Suillus</taxon>
    </lineage>
</organism>
<dbReference type="AlphaFoldDB" id="A0AAD4HR74"/>
<dbReference type="GeneID" id="64660676"/>
<sequence length="211" mass="24400">MANVNPNEAVRPDYALAEYQHECQQLINEGLTKQQAVQSLTALWNMSNNTERQHWADRQDRLRKACQQAEEDKLQKQQDCKNEEEVARLEERKKNKNKYVPIKRRKVPLDPTILPVQYATQRLKAGNYCELHYFTNKGLDDTRVSVAITEPDALVMLPAADGIHSWVPTAAVKDPKAAPVVKDKNLTWKEFNEPAPHMILSMKMHDWLDDR</sequence>
<name>A0AAD4HR74_9AGAM</name>
<dbReference type="Proteomes" id="UP001195769">
    <property type="component" value="Unassembled WGS sequence"/>
</dbReference>
<feature type="coiled-coil region" evidence="1">
    <location>
        <begin position="52"/>
        <end position="86"/>
    </location>
</feature>
<dbReference type="RefSeq" id="XP_041230134.1">
    <property type="nucleotide sequence ID" value="XM_041366378.1"/>
</dbReference>
<protein>
    <submittedName>
        <fullName evidence="2">Uncharacterized protein</fullName>
    </submittedName>
</protein>
<evidence type="ECO:0000313" key="3">
    <source>
        <dbReference type="Proteomes" id="UP001195769"/>
    </source>
</evidence>
<evidence type="ECO:0000256" key="1">
    <source>
        <dbReference type="SAM" id="Coils"/>
    </source>
</evidence>
<gene>
    <name evidence="2" type="ORF">F5891DRAFT_1183983</name>
</gene>